<keyword evidence="11" id="KW-0012">Acyltransferase</keyword>
<keyword evidence="4 8" id="KW-0808">Transferase</keyword>
<feature type="binding site" evidence="8">
    <location>
        <position position="234"/>
    </location>
    <ligand>
        <name>pyridoxal 5'-phosphate</name>
        <dbReference type="ChEBI" id="CHEBI:597326"/>
    </ligand>
</feature>
<sequence>MPTNLERELAELADAGLLRRRRVSGSPCGPEMVIDGRSVLSFASNDYLGLANHPDAIEAVASSARRWGVGAGASHFLGGHFEPHHELEERLAAFVGAQRALIFSTGYMANLAIVPALVGRNDAVFADRLNHASLIDAVRLSDAKSHRYPHLDLEALESRLAASAAKGKLILTDAVFSMDGDVAPLPELASLAERFGAWLVVDDAHGFGVLGPQGRGTLAHSGLAPRGHVLLMGTLGKAAGVAGAFVAGDANIVEWLVQKARTAIYTTAAPPMLSAVLIESLKLIESGEERRAHLESLIARLRAGIGLLGERAGWRLPPSFTAIQPLIIGGETMRVAEALLARGIWAPAIRPPTVPEGTARLRISLSAAHSGAQVDRLVAALAEIAA</sequence>
<dbReference type="CDD" id="cd06454">
    <property type="entry name" value="KBL_like"/>
    <property type="match status" value="1"/>
</dbReference>
<dbReference type="InterPro" id="IPR015424">
    <property type="entry name" value="PyrdxlP-dep_Trfase"/>
</dbReference>
<organism evidence="11">
    <name type="scientific">Candidatus Nitricoxidivorans perseverans</name>
    <dbReference type="NCBI Taxonomy" id="2975601"/>
    <lineage>
        <taxon>Bacteria</taxon>
        <taxon>Pseudomonadati</taxon>
        <taxon>Pseudomonadota</taxon>
        <taxon>Betaproteobacteria</taxon>
        <taxon>Nitrosomonadales</taxon>
        <taxon>Sterolibacteriaceae</taxon>
        <taxon>Candidatus Nitricoxidivorans</taxon>
    </lineage>
</organism>
<evidence type="ECO:0000256" key="6">
    <source>
        <dbReference type="ARBA" id="ARBA00022898"/>
    </source>
</evidence>
<dbReference type="GO" id="GO:0030170">
    <property type="term" value="F:pyridoxal phosphate binding"/>
    <property type="evidence" value="ECO:0007669"/>
    <property type="project" value="UniProtKB-UniRule"/>
</dbReference>
<feature type="binding site" evidence="8">
    <location>
        <position position="353"/>
    </location>
    <ligand>
        <name>substrate</name>
    </ligand>
</feature>
<dbReference type="PANTHER" id="PTHR13693">
    <property type="entry name" value="CLASS II AMINOTRANSFERASE/8-AMINO-7-OXONONANOATE SYNTHASE"/>
    <property type="match status" value="1"/>
</dbReference>
<name>A0AA49FN94_9PROT</name>
<dbReference type="EMBL" id="CP107246">
    <property type="protein sequence ID" value="WIM06668.1"/>
    <property type="molecule type" value="Genomic_DNA"/>
</dbReference>
<dbReference type="InterPro" id="IPR015421">
    <property type="entry name" value="PyrdxlP-dep_Trfase_major"/>
</dbReference>
<dbReference type="InterPro" id="IPR050087">
    <property type="entry name" value="AON_synthase_class-II"/>
</dbReference>
<comment type="function">
    <text evidence="8">Catalyzes the decarboxylative condensation of pimeloyl-[acyl-carrier protein] and L-alanine to produce 8-amino-7-oxononanoate (AON), [acyl-carrier protein], and carbon dioxide.</text>
</comment>
<comment type="similarity">
    <text evidence="8">Belongs to the class-II pyridoxal-phosphate-dependent aminotransferase family. BioF subfamily.</text>
</comment>
<accession>A0AA49FN94</accession>
<dbReference type="InterPro" id="IPR015422">
    <property type="entry name" value="PyrdxlP-dep_Trfase_small"/>
</dbReference>
<comment type="pathway">
    <text evidence="2 8">Cofactor biosynthesis; biotin biosynthesis.</text>
</comment>
<dbReference type="Gene3D" id="3.40.640.10">
    <property type="entry name" value="Type I PLP-dependent aspartate aminotransferase-like (Major domain)"/>
    <property type="match status" value="1"/>
</dbReference>
<dbReference type="PANTHER" id="PTHR13693:SF100">
    <property type="entry name" value="8-AMINO-7-OXONONANOATE SYNTHASE"/>
    <property type="match status" value="1"/>
</dbReference>
<evidence type="ECO:0000256" key="2">
    <source>
        <dbReference type="ARBA" id="ARBA00004746"/>
    </source>
</evidence>
<feature type="binding site" evidence="8">
    <location>
        <begin position="106"/>
        <end position="107"/>
    </location>
    <ligand>
        <name>pyridoxal 5'-phosphate</name>
        <dbReference type="ChEBI" id="CHEBI:597326"/>
    </ligand>
</feature>
<dbReference type="NCBIfam" id="TIGR00858">
    <property type="entry name" value="bioF"/>
    <property type="match status" value="1"/>
</dbReference>
<dbReference type="Gene3D" id="3.90.1150.10">
    <property type="entry name" value="Aspartate Aminotransferase, domain 1"/>
    <property type="match status" value="1"/>
</dbReference>
<dbReference type="AlphaFoldDB" id="A0AA49FN94"/>
<reference evidence="11" key="1">
    <citation type="journal article" date="2023" name="Nat. Microbiol.">
        <title>Enrichment and characterization of a nitric oxide-reducing microbial community in a continuous bioreactor.</title>
        <authorList>
            <person name="Garrido-Amador P."/>
            <person name="Stortenbeker N."/>
            <person name="Wessels H.J.C.T."/>
            <person name="Speth D.R."/>
            <person name="Garcia-Heredia I."/>
            <person name="Kartal B."/>
        </authorList>
    </citation>
    <scope>NUCLEOTIDE SEQUENCE</scope>
    <source>
        <strain evidence="11">MAG1</strain>
    </source>
</reference>
<feature type="binding site" evidence="8">
    <location>
        <position position="19"/>
    </location>
    <ligand>
        <name>substrate</name>
    </ligand>
</feature>
<evidence type="ECO:0000256" key="9">
    <source>
        <dbReference type="PIRSR" id="PIRSR604723-51"/>
    </source>
</evidence>
<evidence type="ECO:0000256" key="8">
    <source>
        <dbReference type="HAMAP-Rule" id="MF_01693"/>
    </source>
</evidence>
<feature type="binding site" evidence="8">
    <location>
        <position position="205"/>
    </location>
    <ligand>
        <name>pyridoxal 5'-phosphate</name>
        <dbReference type="ChEBI" id="CHEBI:597326"/>
    </ligand>
</feature>
<evidence type="ECO:0000256" key="1">
    <source>
        <dbReference type="ARBA" id="ARBA00001933"/>
    </source>
</evidence>
<dbReference type="SUPFAM" id="SSF53383">
    <property type="entry name" value="PLP-dependent transferases"/>
    <property type="match status" value="1"/>
</dbReference>
<evidence type="ECO:0000259" key="10">
    <source>
        <dbReference type="Pfam" id="PF00155"/>
    </source>
</evidence>
<gene>
    <name evidence="8 11" type="primary">bioF</name>
    <name evidence="11" type="ORF">OHM77_05215</name>
</gene>
<dbReference type="Pfam" id="PF00155">
    <property type="entry name" value="Aminotran_1_2"/>
    <property type="match status" value="1"/>
</dbReference>
<keyword evidence="5 8" id="KW-0093">Biotin biosynthesis</keyword>
<feature type="modified residue" description="N6-(pyridoxal phosphate)lysine" evidence="8 9">
    <location>
        <position position="237"/>
    </location>
</feature>
<dbReference type="GO" id="GO:0009102">
    <property type="term" value="P:biotin biosynthetic process"/>
    <property type="evidence" value="ECO:0007669"/>
    <property type="project" value="UniProtKB-UniRule"/>
</dbReference>
<dbReference type="Proteomes" id="UP001234916">
    <property type="component" value="Chromosome"/>
</dbReference>
<dbReference type="EC" id="2.3.1.47" evidence="8"/>
<proteinExistence type="inferred from homology"/>
<dbReference type="GO" id="GO:0008710">
    <property type="term" value="F:8-amino-7-oxononanoate synthase activity"/>
    <property type="evidence" value="ECO:0007669"/>
    <property type="project" value="UniProtKB-UniRule"/>
</dbReference>
<feature type="binding site" evidence="8">
    <location>
        <position position="131"/>
    </location>
    <ligand>
        <name>substrate</name>
    </ligand>
</feature>
<protein>
    <recommendedName>
        <fullName evidence="8">8-amino-7-oxononanoate synthase</fullName>
        <shortName evidence="8">AONS</shortName>
        <ecNumber evidence="8">2.3.1.47</ecNumber>
    </recommendedName>
    <alternativeName>
        <fullName evidence="8">7-keto-8-amino-pelargonic acid synthase</fullName>
        <shortName evidence="8">7-KAP synthase</shortName>
        <shortName evidence="8">KAPA synthase</shortName>
    </alternativeName>
    <alternativeName>
        <fullName evidence="8">8-amino-7-ketopelargonate synthase</fullName>
    </alternativeName>
</protein>
<feature type="binding site" evidence="8">
    <location>
        <position position="177"/>
    </location>
    <ligand>
        <name>pyridoxal 5'-phosphate</name>
        <dbReference type="ChEBI" id="CHEBI:597326"/>
    </ligand>
</feature>
<evidence type="ECO:0000256" key="3">
    <source>
        <dbReference type="ARBA" id="ARBA00011738"/>
    </source>
</evidence>
<dbReference type="InterPro" id="IPR004723">
    <property type="entry name" value="AONS_Archaea/Proteobacteria"/>
</dbReference>
<comment type="subunit">
    <text evidence="3 8">Homodimer.</text>
</comment>
<feature type="domain" description="Aminotransferase class I/classII large" evidence="10">
    <location>
        <begin position="39"/>
        <end position="381"/>
    </location>
</feature>
<evidence type="ECO:0000313" key="11">
    <source>
        <dbReference type="EMBL" id="WIM06668.1"/>
    </source>
</evidence>
<evidence type="ECO:0000256" key="5">
    <source>
        <dbReference type="ARBA" id="ARBA00022756"/>
    </source>
</evidence>
<dbReference type="KEGG" id="npv:OHM77_05215"/>
<comment type="cofactor">
    <cofactor evidence="1 8 9">
        <name>pyridoxal 5'-phosphate</name>
        <dbReference type="ChEBI" id="CHEBI:597326"/>
    </cofactor>
</comment>
<dbReference type="InterPro" id="IPR022834">
    <property type="entry name" value="AONS_Proteobacteria"/>
</dbReference>
<comment type="catalytic activity">
    <reaction evidence="7 8">
        <text>6-carboxyhexanoyl-[ACP] + L-alanine + H(+) = (8S)-8-amino-7-oxononanoate + holo-[ACP] + CO2</text>
        <dbReference type="Rhea" id="RHEA:42288"/>
        <dbReference type="Rhea" id="RHEA-COMP:9685"/>
        <dbReference type="Rhea" id="RHEA-COMP:9955"/>
        <dbReference type="ChEBI" id="CHEBI:15378"/>
        <dbReference type="ChEBI" id="CHEBI:16526"/>
        <dbReference type="ChEBI" id="CHEBI:57972"/>
        <dbReference type="ChEBI" id="CHEBI:64479"/>
        <dbReference type="ChEBI" id="CHEBI:78846"/>
        <dbReference type="ChEBI" id="CHEBI:149468"/>
        <dbReference type="EC" id="2.3.1.47"/>
    </reaction>
</comment>
<dbReference type="InterPro" id="IPR004839">
    <property type="entry name" value="Aminotransferase_I/II_large"/>
</dbReference>
<keyword evidence="6 8" id="KW-0663">Pyridoxal phosphate</keyword>
<evidence type="ECO:0000256" key="4">
    <source>
        <dbReference type="ARBA" id="ARBA00022679"/>
    </source>
</evidence>
<evidence type="ECO:0000256" key="7">
    <source>
        <dbReference type="ARBA" id="ARBA00047715"/>
    </source>
</evidence>
<dbReference type="HAMAP" id="MF_01693">
    <property type="entry name" value="BioF_aminotrans_2"/>
    <property type="match status" value="1"/>
</dbReference>